<dbReference type="SUPFAM" id="SSF53807">
    <property type="entry name" value="Helical backbone' metal receptor"/>
    <property type="match status" value="1"/>
</dbReference>
<evidence type="ECO:0000259" key="6">
    <source>
        <dbReference type="PROSITE" id="PS50983"/>
    </source>
</evidence>
<dbReference type="CDD" id="cd01146">
    <property type="entry name" value="FhuD"/>
    <property type="match status" value="1"/>
</dbReference>
<dbReference type="InterPro" id="IPR002491">
    <property type="entry name" value="ABC_transptr_periplasmic_BD"/>
</dbReference>
<evidence type="ECO:0000256" key="3">
    <source>
        <dbReference type="ARBA" id="ARBA00022448"/>
    </source>
</evidence>
<evidence type="ECO:0000256" key="4">
    <source>
        <dbReference type="ARBA" id="ARBA00022729"/>
    </source>
</evidence>
<dbReference type="Pfam" id="PF01497">
    <property type="entry name" value="Peripla_BP_2"/>
    <property type="match status" value="1"/>
</dbReference>
<dbReference type="InterPro" id="IPR051313">
    <property type="entry name" value="Bact_iron-sidero_bind"/>
</dbReference>
<dbReference type="GO" id="GO:0030288">
    <property type="term" value="C:outer membrane-bounded periplasmic space"/>
    <property type="evidence" value="ECO:0007669"/>
    <property type="project" value="TreeGrafter"/>
</dbReference>
<protein>
    <submittedName>
        <fullName evidence="7">Iron complex transport system substrate-binding protein</fullName>
    </submittedName>
</protein>
<comment type="subcellular location">
    <subcellularLocation>
        <location evidence="1">Cell envelope</location>
    </subcellularLocation>
</comment>
<dbReference type="AlphaFoldDB" id="A0A2A9DWF0"/>
<accession>A0A2A9DWF0</accession>
<dbReference type="PANTHER" id="PTHR30532:SF28">
    <property type="entry name" value="PETROBACTIN-BINDING PROTEIN YCLQ"/>
    <property type="match status" value="1"/>
</dbReference>
<dbReference type="EMBL" id="PDJE01000001">
    <property type="protein sequence ID" value="PFG30904.1"/>
    <property type="molecule type" value="Genomic_DNA"/>
</dbReference>
<proteinExistence type="inferred from homology"/>
<dbReference type="RefSeq" id="WP_098407313.1">
    <property type="nucleotide sequence ID" value="NZ_PDJE01000001.1"/>
</dbReference>
<evidence type="ECO:0000256" key="1">
    <source>
        <dbReference type="ARBA" id="ARBA00004196"/>
    </source>
</evidence>
<feature type="chain" id="PRO_5013355430" evidence="5">
    <location>
        <begin position="25"/>
        <end position="339"/>
    </location>
</feature>
<dbReference type="GO" id="GO:1901678">
    <property type="term" value="P:iron coordination entity transport"/>
    <property type="evidence" value="ECO:0007669"/>
    <property type="project" value="UniProtKB-ARBA"/>
</dbReference>
<dbReference type="Proteomes" id="UP000221369">
    <property type="component" value="Unassembled WGS sequence"/>
</dbReference>
<dbReference type="Gene3D" id="3.40.50.1980">
    <property type="entry name" value="Nitrogenase molybdenum iron protein domain"/>
    <property type="match status" value="2"/>
</dbReference>
<sequence>MTRLTGVVAAAAIIALSLAGCSTASESPGDESTSDGAFPVTIESALGTAEIPEKPERIVSIGWGTPDIVVALGETPVAIEEDTWAGDDDGLLPWLRDAIEKSGEQLPETFSVYPEIDMDAVVKADPDVILAPQSGLTQDQYDVLSQLAPTVAYPDAAWQTDWKTQISTVATALGQTDAADELIGGIETQLADAAAEHPEFEGLTFAYVYAGKPGELSVYLKGDPRVDLLTALGFELDPAVADLQPAEGTFTATIGMENADMLSDVDVLFTWYNSDDEKAAVVEQELWQQIPAVQSGAVVEFISNRELGMATSVLTPLSVPWALDEYLPLISEGVSHVDG</sequence>
<dbReference type="PANTHER" id="PTHR30532">
    <property type="entry name" value="IRON III DICITRATE-BINDING PERIPLASMIC PROTEIN"/>
    <property type="match status" value="1"/>
</dbReference>
<reference evidence="7 8" key="1">
    <citation type="submission" date="2017-10" db="EMBL/GenBank/DDBJ databases">
        <title>Sequencing the genomes of 1000 actinobacteria strains.</title>
        <authorList>
            <person name="Klenk H.-P."/>
        </authorList>
    </citation>
    <scope>NUCLEOTIDE SEQUENCE [LARGE SCALE GENOMIC DNA]</scope>
    <source>
        <strain evidence="7 8">DSM 21798</strain>
    </source>
</reference>
<gene>
    <name evidence="7" type="ORF">ATJ78_1847</name>
</gene>
<name>A0A2A9DWF0_9MICO</name>
<dbReference type="PROSITE" id="PS50983">
    <property type="entry name" value="FE_B12_PBP"/>
    <property type="match status" value="1"/>
</dbReference>
<keyword evidence="8" id="KW-1185">Reference proteome</keyword>
<feature type="signal peptide" evidence="5">
    <location>
        <begin position="1"/>
        <end position="24"/>
    </location>
</feature>
<keyword evidence="3" id="KW-0813">Transport</keyword>
<organism evidence="7 8">
    <name type="scientific">Paramicrobacterium agarici</name>
    <dbReference type="NCBI Taxonomy" id="630514"/>
    <lineage>
        <taxon>Bacteria</taxon>
        <taxon>Bacillati</taxon>
        <taxon>Actinomycetota</taxon>
        <taxon>Actinomycetes</taxon>
        <taxon>Micrococcales</taxon>
        <taxon>Microbacteriaceae</taxon>
        <taxon>Paramicrobacterium</taxon>
    </lineage>
</organism>
<evidence type="ECO:0000256" key="5">
    <source>
        <dbReference type="SAM" id="SignalP"/>
    </source>
</evidence>
<evidence type="ECO:0000313" key="8">
    <source>
        <dbReference type="Proteomes" id="UP000221369"/>
    </source>
</evidence>
<evidence type="ECO:0000313" key="7">
    <source>
        <dbReference type="EMBL" id="PFG30904.1"/>
    </source>
</evidence>
<evidence type="ECO:0000256" key="2">
    <source>
        <dbReference type="ARBA" id="ARBA00008814"/>
    </source>
</evidence>
<dbReference type="PROSITE" id="PS51257">
    <property type="entry name" value="PROKAR_LIPOPROTEIN"/>
    <property type="match status" value="1"/>
</dbReference>
<comment type="similarity">
    <text evidence="2">Belongs to the bacterial solute-binding protein 8 family.</text>
</comment>
<keyword evidence="4 5" id="KW-0732">Signal</keyword>
<feature type="domain" description="Fe/B12 periplasmic-binding" evidence="6">
    <location>
        <begin position="57"/>
        <end position="334"/>
    </location>
</feature>
<comment type="caution">
    <text evidence="7">The sequence shown here is derived from an EMBL/GenBank/DDBJ whole genome shotgun (WGS) entry which is preliminary data.</text>
</comment>